<feature type="transmembrane region" description="Helical" evidence="7">
    <location>
        <begin position="118"/>
        <end position="135"/>
    </location>
</feature>
<dbReference type="OrthoDB" id="5322100at2759"/>
<feature type="compositionally biased region" description="Acidic residues" evidence="6">
    <location>
        <begin position="19"/>
        <end position="29"/>
    </location>
</feature>
<feature type="transmembrane region" description="Helical" evidence="7">
    <location>
        <begin position="442"/>
        <end position="467"/>
    </location>
</feature>
<evidence type="ECO:0000256" key="1">
    <source>
        <dbReference type="ARBA" id="ARBA00004141"/>
    </source>
</evidence>
<evidence type="ECO:0000256" key="6">
    <source>
        <dbReference type="SAM" id="MobiDB-lite"/>
    </source>
</evidence>
<feature type="region of interest" description="Disordered" evidence="6">
    <location>
        <begin position="769"/>
        <end position="794"/>
    </location>
</feature>
<evidence type="ECO:0000256" key="3">
    <source>
        <dbReference type="ARBA" id="ARBA00022692"/>
    </source>
</evidence>
<feature type="compositionally biased region" description="Basic and acidic residues" evidence="6">
    <location>
        <begin position="1"/>
        <end position="18"/>
    </location>
</feature>
<evidence type="ECO:0000256" key="2">
    <source>
        <dbReference type="ARBA" id="ARBA00007200"/>
    </source>
</evidence>
<dbReference type="PANTHER" id="PTHR10877:SF150">
    <property type="entry name" value="REJ DOMAIN-CONTAINING PROTEIN"/>
    <property type="match status" value="1"/>
</dbReference>
<feature type="region of interest" description="Disordered" evidence="6">
    <location>
        <begin position="1"/>
        <end position="29"/>
    </location>
</feature>
<sequence>MREEAERRTDSGKERAEAESDSDESIGDEMDEYVLSKEDFCVEAIEPKPPTKCDEIRLFLGRFAWVYFVAVVTFSSYLIILYGLRYGKQRSVNSSYFRVFSLDWLSTVSYAILQRQFIVEPIKSLAITVVLISIFKYKMQTEDRLDEVAEGNLIPADPEVFKEVADDDQRTLTYFRLSSEESHSDIGIALSEVSTLDHIYQYLETTFIEGLYPESTIDQEALDIKSGSDLTRDISSFLLGVPRLVQRRTNQDCRVPGVLEPLGLTCLPDLTSETEEKGSFEPGWLKYSQVEEEGRKNEAWKYREEKEGKGYIVDFGRKARATRGLIHHLKKHNWLNELTRSLELQGIVFNPNVNCYVMFNVHFRNTLYGIVQPFLELLSSFESFHAFLVTLNLALTQVAGYLLLFLTIVMAYTMLGMQLFYAKEEFSWGHADLSDLTLAGKIFYGTFSFIVVVLLVNLFISVLTMSFQVARDISRSRKVPGSDYNLKDGIRDRILSFLGREDESQLRKIEIPTLSSYMLISIRARLGASVRYLSNQDLNDLYWELFRWKRLGGPKPEWLSGGGKGDDRKKGKRKGKSAKKQETKRSGAHDDQRESPATSSQNEDSAVVTDDRRHDRLEHVDRKTHEEEEEGDEFQSTLKPSTSDRSKFTRGGKGSKDETPTTFNSTSYAEHPFEAMRRRVKQEFINWASPDVIQAYKANLITRKGSEEKRLRKALFKAFRAREKLDEFDKQMKELTDRKAWMRSPLSSVRLRSRMTMVTVSWGSLELSENPDARSAPNHERRVNSGLDSGVNRTSSAVNGTISAVSSERPDIIVY</sequence>
<feature type="transmembrane region" description="Helical" evidence="7">
    <location>
        <begin position="64"/>
        <end position="84"/>
    </location>
</feature>
<comment type="similarity">
    <text evidence="2">Belongs to the polycystin family.</text>
</comment>
<dbReference type="InterPro" id="IPR051223">
    <property type="entry name" value="Polycystin"/>
</dbReference>
<feature type="compositionally biased region" description="Basic and acidic residues" evidence="6">
    <location>
        <begin position="579"/>
        <end position="594"/>
    </location>
</feature>
<comment type="subcellular location">
    <subcellularLocation>
        <location evidence="1">Membrane</location>
        <topology evidence="1">Multi-pass membrane protein</topology>
    </subcellularLocation>
</comment>
<protein>
    <submittedName>
        <fullName evidence="8">Uncharacterized protein</fullName>
    </submittedName>
</protein>
<dbReference type="GO" id="GO:0050982">
    <property type="term" value="P:detection of mechanical stimulus"/>
    <property type="evidence" value="ECO:0007669"/>
    <property type="project" value="TreeGrafter"/>
</dbReference>
<dbReference type="EMBL" id="OB662683">
    <property type="protein sequence ID" value="CAD7230428.1"/>
    <property type="molecule type" value="Genomic_DNA"/>
</dbReference>
<accession>A0A7R8ZSU2</accession>
<feature type="compositionally biased region" description="Polar residues" evidence="6">
    <location>
        <begin position="595"/>
        <end position="604"/>
    </location>
</feature>
<name>A0A7R8ZSU2_9CRUS</name>
<dbReference type="GO" id="GO:0016020">
    <property type="term" value="C:membrane"/>
    <property type="evidence" value="ECO:0007669"/>
    <property type="project" value="UniProtKB-SubCell"/>
</dbReference>
<evidence type="ECO:0000256" key="7">
    <source>
        <dbReference type="SAM" id="Phobius"/>
    </source>
</evidence>
<reference evidence="8" key="1">
    <citation type="submission" date="2020-11" db="EMBL/GenBank/DDBJ databases">
        <authorList>
            <person name="Tran Van P."/>
        </authorList>
    </citation>
    <scope>NUCLEOTIDE SEQUENCE</scope>
</reference>
<dbReference type="GO" id="GO:0005262">
    <property type="term" value="F:calcium channel activity"/>
    <property type="evidence" value="ECO:0007669"/>
    <property type="project" value="TreeGrafter"/>
</dbReference>
<dbReference type="Pfam" id="PF20519">
    <property type="entry name" value="Polycystin_dom"/>
    <property type="match status" value="1"/>
</dbReference>
<proteinExistence type="inferred from homology"/>
<feature type="transmembrane region" description="Helical" evidence="7">
    <location>
        <begin position="401"/>
        <end position="422"/>
    </location>
</feature>
<organism evidence="8">
    <name type="scientific">Cyprideis torosa</name>
    <dbReference type="NCBI Taxonomy" id="163714"/>
    <lineage>
        <taxon>Eukaryota</taxon>
        <taxon>Metazoa</taxon>
        <taxon>Ecdysozoa</taxon>
        <taxon>Arthropoda</taxon>
        <taxon>Crustacea</taxon>
        <taxon>Oligostraca</taxon>
        <taxon>Ostracoda</taxon>
        <taxon>Podocopa</taxon>
        <taxon>Podocopida</taxon>
        <taxon>Cytherocopina</taxon>
        <taxon>Cytheroidea</taxon>
        <taxon>Cytherideidae</taxon>
        <taxon>Cyprideis</taxon>
    </lineage>
</organism>
<feature type="region of interest" description="Disordered" evidence="6">
    <location>
        <begin position="557"/>
        <end position="670"/>
    </location>
</feature>
<keyword evidence="3 7" id="KW-0812">Transmembrane</keyword>
<dbReference type="AlphaFoldDB" id="A0A7R8ZSU2"/>
<evidence type="ECO:0000256" key="5">
    <source>
        <dbReference type="ARBA" id="ARBA00023136"/>
    </source>
</evidence>
<keyword evidence="5 7" id="KW-0472">Membrane</keyword>
<evidence type="ECO:0000256" key="4">
    <source>
        <dbReference type="ARBA" id="ARBA00022989"/>
    </source>
</evidence>
<gene>
    <name evidence="8" type="ORF">CTOB1V02_LOCUS8286</name>
</gene>
<dbReference type="InterPro" id="IPR046791">
    <property type="entry name" value="Polycystin_dom"/>
</dbReference>
<evidence type="ECO:0000313" key="8">
    <source>
        <dbReference type="EMBL" id="CAD7230428.1"/>
    </source>
</evidence>
<keyword evidence="4 7" id="KW-1133">Transmembrane helix</keyword>
<feature type="compositionally biased region" description="Basic and acidic residues" evidence="6">
    <location>
        <begin position="609"/>
        <end position="626"/>
    </location>
</feature>
<dbReference type="PANTHER" id="PTHR10877">
    <property type="entry name" value="POLYCYSTIN FAMILY MEMBER"/>
    <property type="match status" value="1"/>
</dbReference>